<feature type="compositionally biased region" description="Low complexity" evidence="4">
    <location>
        <begin position="125"/>
        <end position="163"/>
    </location>
</feature>
<evidence type="ECO:0000256" key="1">
    <source>
        <dbReference type="ARBA" id="ARBA00022737"/>
    </source>
</evidence>
<feature type="region of interest" description="Disordered" evidence="4">
    <location>
        <begin position="419"/>
        <end position="515"/>
    </location>
</feature>
<dbReference type="EMBL" id="VRMN01000001">
    <property type="protein sequence ID" value="KAA8499475.1"/>
    <property type="molecule type" value="Genomic_DNA"/>
</dbReference>
<dbReference type="InterPro" id="IPR035979">
    <property type="entry name" value="RBD_domain_sf"/>
</dbReference>
<dbReference type="InterPro" id="IPR000504">
    <property type="entry name" value="RRM_dom"/>
</dbReference>
<feature type="compositionally biased region" description="Basic and acidic residues" evidence="4">
    <location>
        <begin position="466"/>
        <end position="479"/>
    </location>
</feature>
<organism evidence="6 7">
    <name type="scientific">Porphyridium purpureum</name>
    <name type="common">Red alga</name>
    <name type="synonym">Porphyridium cruentum</name>
    <dbReference type="NCBI Taxonomy" id="35688"/>
    <lineage>
        <taxon>Eukaryota</taxon>
        <taxon>Rhodophyta</taxon>
        <taxon>Bangiophyceae</taxon>
        <taxon>Porphyridiales</taxon>
        <taxon>Porphyridiaceae</taxon>
        <taxon>Porphyridium</taxon>
    </lineage>
</organism>
<feature type="region of interest" description="Disordered" evidence="4">
    <location>
        <begin position="125"/>
        <end position="195"/>
    </location>
</feature>
<evidence type="ECO:0000256" key="4">
    <source>
        <dbReference type="SAM" id="MobiDB-lite"/>
    </source>
</evidence>
<dbReference type="Proteomes" id="UP000324585">
    <property type="component" value="Unassembled WGS sequence"/>
</dbReference>
<comment type="caution">
    <text evidence="6">The sequence shown here is derived from an EMBL/GenBank/DDBJ whole genome shotgun (WGS) entry which is preliminary data.</text>
</comment>
<keyword evidence="7" id="KW-1185">Reference proteome</keyword>
<dbReference type="PANTHER" id="PTHR48032">
    <property type="entry name" value="RNA-BINDING PROTEIN MUSASHI HOMOLOG RBP6"/>
    <property type="match status" value="1"/>
</dbReference>
<dbReference type="SMART" id="SM00360">
    <property type="entry name" value="RRM"/>
    <property type="match status" value="2"/>
</dbReference>
<evidence type="ECO:0000259" key="5">
    <source>
        <dbReference type="PROSITE" id="PS50102"/>
    </source>
</evidence>
<dbReference type="PROSITE" id="PS50102">
    <property type="entry name" value="RRM"/>
    <property type="match status" value="2"/>
</dbReference>
<dbReference type="OrthoDB" id="1875751at2759"/>
<keyword evidence="2 3" id="KW-0694">RNA-binding</keyword>
<sequence>MGDIPTPSVATHDAYAASYPPQQQGVYLSPPASAQGEHKLFVGGVSWESTEETLRQHFAQYGAIVDVVLVRDRMTGRPRGFGFVTFGTEEALNEAVQGRHTIDGRTIEAKIAVPRGEYVARNAGAQGYPQQQQQPPPQQQQQQQPPSSHVQSQQLQQQPQMQGAPGGAGAYQPFQAPTQSFRTGPGGVESDNRTRNKIFVGGIPTSVDNDELRDFFSAFGPVLDASVMLDRETGNSRGFGFVTFGDPASMEKVVGVGRTSNKDHEMNGKRIEVKLAEPRFSGGAAATRGGGSMRGGMQAVGTGRAMGGGAYGGGYMGLDGSGGMMDPNAYAQQQMWQYAAMQQAQYAGMDPAQYAAYAAMFAQNPAAWGQPQPGPQGAEATIDYSQMTPEQQQQYMLMWQWQNQLMQAQQAAGGTTEIVDGVAGGEDSATEQPGQDGAGVSAGLKRSRDKEAESPLSRPAGRNKRRGPDVDSTDGRASKAGDASSSPSQSRSPDSRSPVHSGSEAENGDPRRRKA</sequence>
<dbReference type="SUPFAM" id="SSF54928">
    <property type="entry name" value="RNA-binding domain, RBD"/>
    <property type="match status" value="2"/>
</dbReference>
<dbReference type="PANTHER" id="PTHR48032:SF6">
    <property type="entry name" value="RNA-BINDING (RRM_RBD_RNP MOTIFS) FAMILY PROTEIN"/>
    <property type="match status" value="1"/>
</dbReference>
<dbReference type="AlphaFoldDB" id="A0A5J4Z835"/>
<dbReference type="Pfam" id="PF00076">
    <property type="entry name" value="RRM_1"/>
    <property type="match status" value="2"/>
</dbReference>
<reference evidence="7" key="1">
    <citation type="journal article" date="2019" name="Nat. Commun.">
        <title>Expansion of phycobilisome linker gene families in mesophilic red algae.</title>
        <authorList>
            <person name="Lee J."/>
            <person name="Kim D."/>
            <person name="Bhattacharya D."/>
            <person name="Yoon H.S."/>
        </authorList>
    </citation>
    <scope>NUCLEOTIDE SEQUENCE [LARGE SCALE GENOMIC DNA]</scope>
    <source>
        <strain evidence="7">CCMP 1328</strain>
    </source>
</reference>
<feature type="domain" description="RRM" evidence="5">
    <location>
        <begin position="38"/>
        <end position="114"/>
    </location>
</feature>
<keyword evidence="1" id="KW-0677">Repeat</keyword>
<evidence type="ECO:0000256" key="2">
    <source>
        <dbReference type="ARBA" id="ARBA00022884"/>
    </source>
</evidence>
<dbReference type="Gene3D" id="3.30.70.330">
    <property type="match status" value="2"/>
</dbReference>
<name>A0A5J4Z835_PORPP</name>
<proteinExistence type="predicted"/>
<accession>A0A5J4Z835</accession>
<dbReference type="InterPro" id="IPR012677">
    <property type="entry name" value="Nucleotide-bd_a/b_plait_sf"/>
</dbReference>
<feature type="compositionally biased region" description="Low complexity" evidence="4">
    <location>
        <begin position="484"/>
        <end position="498"/>
    </location>
</feature>
<dbReference type="GO" id="GO:0006417">
    <property type="term" value="P:regulation of translation"/>
    <property type="evidence" value="ECO:0007669"/>
    <property type="project" value="TreeGrafter"/>
</dbReference>
<evidence type="ECO:0000256" key="3">
    <source>
        <dbReference type="PROSITE-ProRule" id="PRU00176"/>
    </source>
</evidence>
<dbReference type="GO" id="GO:0003729">
    <property type="term" value="F:mRNA binding"/>
    <property type="evidence" value="ECO:0007669"/>
    <property type="project" value="TreeGrafter"/>
</dbReference>
<protein>
    <submittedName>
        <fullName evidence="6">DAZ-associated protein 1</fullName>
    </submittedName>
</protein>
<evidence type="ECO:0000313" key="6">
    <source>
        <dbReference type="EMBL" id="KAA8499475.1"/>
    </source>
</evidence>
<gene>
    <name evidence="6" type="ORF">FVE85_7060</name>
</gene>
<feature type="domain" description="RRM" evidence="5">
    <location>
        <begin position="196"/>
        <end position="278"/>
    </location>
</feature>
<evidence type="ECO:0000313" key="7">
    <source>
        <dbReference type="Proteomes" id="UP000324585"/>
    </source>
</evidence>